<dbReference type="SUPFAM" id="SSF50370">
    <property type="entry name" value="Ricin B-like lectins"/>
    <property type="match status" value="1"/>
</dbReference>
<evidence type="ECO:0000313" key="3">
    <source>
        <dbReference type="EMBL" id="PPQ71556.1"/>
    </source>
</evidence>
<dbReference type="InterPro" id="IPR037176">
    <property type="entry name" value="Osmotin/thaumatin-like_sf"/>
</dbReference>
<dbReference type="CDD" id="cd00161">
    <property type="entry name" value="beta-trefoil_Ricin-like"/>
    <property type="match status" value="1"/>
</dbReference>
<gene>
    <name evidence="3" type="ORF">CVT24_006437</name>
</gene>
<dbReference type="InParanoid" id="A0A409VZ63"/>
<proteinExistence type="predicted"/>
<organism evidence="3 4">
    <name type="scientific">Panaeolus cyanescens</name>
    <dbReference type="NCBI Taxonomy" id="181874"/>
    <lineage>
        <taxon>Eukaryota</taxon>
        <taxon>Fungi</taxon>
        <taxon>Dikarya</taxon>
        <taxon>Basidiomycota</taxon>
        <taxon>Agaricomycotina</taxon>
        <taxon>Agaricomycetes</taxon>
        <taxon>Agaricomycetidae</taxon>
        <taxon>Agaricales</taxon>
        <taxon>Agaricineae</taxon>
        <taxon>Galeropsidaceae</taxon>
        <taxon>Panaeolus</taxon>
    </lineage>
</organism>
<feature type="chain" id="PRO_5018985477" description="Ricin B lectin domain-containing protein" evidence="1">
    <location>
        <begin position="21"/>
        <end position="292"/>
    </location>
</feature>
<dbReference type="AlphaFoldDB" id="A0A409VZ63"/>
<dbReference type="Gene3D" id="2.80.10.50">
    <property type="match status" value="1"/>
</dbReference>
<evidence type="ECO:0000259" key="2">
    <source>
        <dbReference type="Pfam" id="PF00652"/>
    </source>
</evidence>
<dbReference type="SUPFAM" id="SSF49870">
    <property type="entry name" value="Osmotin, thaumatin-like protein"/>
    <property type="match status" value="1"/>
</dbReference>
<dbReference type="InterPro" id="IPR000772">
    <property type="entry name" value="Ricin_B_lectin"/>
</dbReference>
<keyword evidence="4" id="KW-1185">Reference proteome</keyword>
<keyword evidence="1" id="KW-0732">Signal</keyword>
<dbReference type="STRING" id="181874.A0A409VZ63"/>
<dbReference type="Proteomes" id="UP000284842">
    <property type="component" value="Unassembled WGS sequence"/>
</dbReference>
<accession>A0A409VZ63</accession>
<reference evidence="3 4" key="1">
    <citation type="journal article" date="2018" name="Evol. Lett.">
        <title>Horizontal gene cluster transfer increased hallucinogenic mushroom diversity.</title>
        <authorList>
            <person name="Reynolds H.T."/>
            <person name="Vijayakumar V."/>
            <person name="Gluck-Thaler E."/>
            <person name="Korotkin H.B."/>
            <person name="Matheny P.B."/>
            <person name="Slot J.C."/>
        </authorList>
    </citation>
    <scope>NUCLEOTIDE SEQUENCE [LARGE SCALE GENOMIC DNA]</scope>
    <source>
        <strain evidence="3 4">2629</strain>
    </source>
</reference>
<comment type="caution">
    <text evidence="3">The sequence shown here is derived from an EMBL/GenBank/DDBJ whole genome shotgun (WGS) entry which is preliminary data.</text>
</comment>
<dbReference type="OrthoDB" id="6770063at2759"/>
<dbReference type="Pfam" id="PF00652">
    <property type="entry name" value="Ricin_B_lectin"/>
    <property type="match status" value="1"/>
</dbReference>
<dbReference type="InterPro" id="IPR035992">
    <property type="entry name" value="Ricin_B-like_lectins"/>
</dbReference>
<sequence>MKHCPFTLFLVTSIWQTLAAGRLFTIVNRCPEAVSALVNGVSQGLIQQDGVMNISFVDNWSGMIYTTANGGSSTGAGTTRAGFFADAHYYYIIKDASNFNTGVSIIPNAASSNGFCETVICDSTSCPAVFNQTPPSFPAPTDSPPTPPLFQCPSDSDGYRVVFCPERTFPPPAGSLSIHPSASANKCVDVRGAQFVNGTTVQIWDCNNTPAQNWVFAVDGSKGSIKLAGTQFCLDAGAVPASGTILKLWQCIDDLPAQTWSLMNGTHFQLDGTSAFYLRIVPPMLRLVLILI</sequence>
<dbReference type="EMBL" id="NHTK01005910">
    <property type="protein sequence ID" value="PPQ71556.1"/>
    <property type="molecule type" value="Genomic_DNA"/>
</dbReference>
<evidence type="ECO:0000313" key="4">
    <source>
        <dbReference type="Proteomes" id="UP000284842"/>
    </source>
</evidence>
<dbReference type="PROSITE" id="PS50231">
    <property type="entry name" value="RICIN_B_LECTIN"/>
    <property type="match status" value="1"/>
</dbReference>
<feature type="domain" description="Ricin B lectin" evidence="2">
    <location>
        <begin position="183"/>
        <end position="266"/>
    </location>
</feature>
<name>A0A409VZ63_9AGAR</name>
<feature type="signal peptide" evidence="1">
    <location>
        <begin position="1"/>
        <end position="20"/>
    </location>
</feature>
<protein>
    <recommendedName>
        <fullName evidence="2">Ricin B lectin domain-containing protein</fullName>
    </recommendedName>
</protein>
<evidence type="ECO:0000256" key="1">
    <source>
        <dbReference type="SAM" id="SignalP"/>
    </source>
</evidence>